<feature type="compositionally biased region" description="Low complexity" evidence="2">
    <location>
        <begin position="92"/>
        <end position="101"/>
    </location>
</feature>
<feature type="compositionally biased region" description="Low complexity" evidence="2">
    <location>
        <begin position="231"/>
        <end position="242"/>
    </location>
</feature>
<evidence type="ECO:0000256" key="2">
    <source>
        <dbReference type="SAM" id="MobiDB-lite"/>
    </source>
</evidence>
<proteinExistence type="predicted"/>
<protein>
    <recommendedName>
        <fullName evidence="5">Flagellar protein FlbB</fullName>
    </recommendedName>
</protein>
<feature type="region of interest" description="Disordered" evidence="2">
    <location>
        <begin position="229"/>
        <end position="257"/>
    </location>
</feature>
<evidence type="ECO:0000313" key="4">
    <source>
        <dbReference type="Proteomes" id="UP000323142"/>
    </source>
</evidence>
<keyword evidence="1" id="KW-0175">Coiled coil</keyword>
<dbReference type="RefSeq" id="WP_149821879.1">
    <property type="nucleotide sequence ID" value="NZ_VUOA01000042.1"/>
</dbReference>
<reference evidence="3 4" key="2">
    <citation type="submission" date="2019-09" db="EMBL/GenBank/DDBJ databases">
        <authorList>
            <person name="Jin C."/>
        </authorList>
    </citation>
    <scope>NUCLEOTIDE SEQUENCE [LARGE SCALE GENOMIC DNA]</scope>
    <source>
        <strain evidence="3 4">BN140002</strain>
    </source>
</reference>
<organism evidence="3 4">
    <name type="scientific">Salinarimonas soli</name>
    <dbReference type="NCBI Taxonomy" id="1638099"/>
    <lineage>
        <taxon>Bacteria</taxon>
        <taxon>Pseudomonadati</taxon>
        <taxon>Pseudomonadota</taxon>
        <taxon>Alphaproteobacteria</taxon>
        <taxon>Hyphomicrobiales</taxon>
        <taxon>Salinarimonadaceae</taxon>
        <taxon>Salinarimonas</taxon>
    </lineage>
</organism>
<dbReference type="Proteomes" id="UP000323142">
    <property type="component" value="Unassembled WGS sequence"/>
</dbReference>
<accession>A0A5B2V8Q9</accession>
<feature type="compositionally biased region" description="Basic and acidic residues" evidence="2">
    <location>
        <begin position="71"/>
        <end position="83"/>
    </location>
</feature>
<dbReference type="OrthoDB" id="9791432at2"/>
<feature type="coiled-coil region" evidence="1">
    <location>
        <begin position="108"/>
        <end position="152"/>
    </location>
</feature>
<dbReference type="AlphaFoldDB" id="A0A5B2V8Q9"/>
<sequence length="257" mass="27458">MSGRLRLVDAVAVAALTLLGLKGLDFALKSPAPSAVPAVASADAPGFARVLAHARTNYVPPEVVATGATPDKAEPKADPKTADAKPAPSPRPADAIPAASSPAERALLERLGERREELQLRARDLDMRERLLENAEKKIEGRINELKTIEDRGEGPGARKPEADTAMKNLVLMYETMKPKDAARVFDRLAHDVLVPVVLQMNPRKMAEVLAVMSPEAAEKLTVALANRSRAPAPEKAAAPQPLNELPAIDSPPRRGP</sequence>
<evidence type="ECO:0000313" key="3">
    <source>
        <dbReference type="EMBL" id="KAA2234822.1"/>
    </source>
</evidence>
<dbReference type="EMBL" id="VUOA01000042">
    <property type="protein sequence ID" value="KAA2234822.1"/>
    <property type="molecule type" value="Genomic_DNA"/>
</dbReference>
<name>A0A5B2V8Q9_9HYPH</name>
<comment type="caution">
    <text evidence="3">The sequence shown here is derived from an EMBL/GenBank/DDBJ whole genome shotgun (WGS) entry which is preliminary data.</text>
</comment>
<evidence type="ECO:0000256" key="1">
    <source>
        <dbReference type="SAM" id="Coils"/>
    </source>
</evidence>
<feature type="region of interest" description="Disordered" evidence="2">
    <location>
        <begin position="64"/>
        <end position="101"/>
    </location>
</feature>
<evidence type="ECO:0008006" key="5">
    <source>
        <dbReference type="Google" id="ProtNLM"/>
    </source>
</evidence>
<keyword evidence="4" id="KW-1185">Reference proteome</keyword>
<dbReference type="SUPFAM" id="SSF158791">
    <property type="entry name" value="MgtE N-terminal domain-like"/>
    <property type="match status" value="1"/>
</dbReference>
<reference evidence="3 4" key="1">
    <citation type="submission" date="2019-09" db="EMBL/GenBank/DDBJ databases">
        <title>Salinarimonas rosea gen. nov., sp. nov., a new member of the a-2 subgroup of the Proteobacteria.</title>
        <authorList>
            <person name="Liu J."/>
        </authorList>
    </citation>
    <scope>NUCLEOTIDE SEQUENCE [LARGE SCALE GENOMIC DNA]</scope>
    <source>
        <strain evidence="3 4">BN140002</strain>
    </source>
</reference>
<gene>
    <name evidence="3" type="ORF">F0L46_22615</name>
</gene>